<accession>A0ABT5TTU7</accession>
<name>A0ABT5TTU7_9MICO</name>
<evidence type="ECO:0008006" key="4">
    <source>
        <dbReference type="Google" id="ProtNLM"/>
    </source>
</evidence>
<evidence type="ECO:0000256" key="1">
    <source>
        <dbReference type="SAM" id="MobiDB-lite"/>
    </source>
</evidence>
<organism evidence="2 3">
    <name type="scientific">Georgenia halotolerans</name>
    <dbReference type="NCBI Taxonomy" id="3028317"/>
    <lineage>
        <taxon>Bacteria</taxon>
        <taxon>Bacillati</taxon>
        <taxon>Actinomycetota</taxon>
        <taxon>Actinomycetes</taxon>
        <taxon>Micrococcales</taxon>
        <taxon>Bogoriellaceae</taxon>
        <taxon>Georgenia</taxon>
    </lineage>
</organism>
<reference evidence="2" key="1">
    <citation type="submission" date="2023-02" db="EMBL/GenBank/DDBJ databases">
        <title>Georgenia sp.10Sc9-8, isolated from a soil sample collected from the Taklamakan desert.</title>
        <authorList>
            <person name="Liu S."/>
        </authorList>
    </citation>
    <scope>NUCLEOTIDE SEQUENCE</scope>
    <source>
        <strain evidence="2">10Sc9-8</strain>
    </source>
</reference>
<gene>
    <name evidence="2" type="ORF">PU560_02710</name>
</gene>
<dbReference type="Proteomes" id="UP001165561">
    <property type="component" value="Unassembled WGS sequence"/>
</dbReference>
<dbReference type="EMBL" id="JARACI010000454">
    <property type="protein sequence ID" value="MDD9205377.1"/>
    <property type="molecule type" value="Genomic_DNA"/>
</dbReference>
<protein>
    <recommendedName>
        <fullName evidence="4">SURF1-like protein</fullName>
    </recommendedName>
</protein>
<evidence type="ECO:0000313" key="3">
    <source>
        <dbReference type="Proteomes" id="UP001165561"/>
    </source>
</evidence>
<feature type="region of interest" description="Disordered" evidence="1">
    <location>
        <begin position="58"/>
        <end position="111"/>
    </location>
</feature>
<proteinExistence type="predicted"/>
<sequence>GPELLTGAGGDALGLSREQLEDVEVGTPVAASTWAPGLLEGQSASPALVPLERWVAALTLERPPEEDEADAEGTQEDAAGPSEDTTEEDDDAADATAGTSTEAVVVGTLQAQRGEAGDVRLDRITAETELGEALHSRTEPLVLVRDEQTEGWFGYQDGTVRPLTEPAEEVLAGSVPLETYQPFLVERYSASQAGGPPPGTEEPDEAVPAPLWAAALLVSLLAITGTVVWLRRPEAGEHPAEDPLP</sequence>
<feature type="compositionally biased region" description="Acidic residues" evidence="1">
    <location>
        <begin position="64"/>
        <end position="75"/>
    </location>
</feature>
<keyword evidence="3" id="KW-1185">Reference proteome</keyword>
<feature type="non-terminal residue" evidence="2">
    <location>
        <position position="1"/>
    </location>
</feature>
<evidence type="ECO:0000313" key="2">
    <source>
        <dbReference type="EMBL" id="MDD9205377.1"/>
    </source>
</evidence>
<comment type="caution">
    <text evidence="2">The sequence shown here is derived from an EMBL/GenBank/DDBJ whole genome shotgun (WGS) entry which is preliminary data.</text>
</comment>
<feature type="compositionally biased region" description="Acidic residues" evidence="1">
    <location>
        <begin position="84"/>
        <end position="93"/>
    </location>
</feature>
<feature type="compositionally biased region" description="Low complexity" evidence="1">
    <location>
        <begin position="94"/>
        <end position="103"/>
    </location>
</feature>